<dbReference type="EMBL" id="CADIKF010000001">
    <property type="protein sequence ID" value="CAB3746380.1"/>
    <property type="molecule type" value="Genomic_DNA"/>
</dbReference>
<keyword evidence="1" id="KW-0812">Transmembrane</keyword>
<evidence type="ECO:0000256" key="1">
    <source>
        <dbReference type="SAM" id="Phobius"/>
    </source>
</evidence>
<reference evidence="2 3" key="1">
    <citation type="submission" date="2020-04" db="EMBL/GenBank/DDBJ databases">
        <authorList>
            <person name="De Canck E."/>
        </authorList>
    </citation>
    <scope>NUCLEOTIDE SEQUENCE [LARGE SCALE GENOMIC DNA]</scope>
    <source>
        <strain evidence="2 3">LMG 29739</strain>
    </source>
</reference>
<accession>A0A6J5CW52</accession>
<proteinExistence type="predicted"/>
<dbReference type="AlphaFoldDB" id="A0A6J5CW52"/>
<evidence type="ECO:0000313" key="2">
    <source>
        <dbReference type="EMBL" id="CAB3746380.1"/>
    </source>
</evidence>
<dbReference type="RefSeq" id="WP_175108839.1">
    <property type="nucleotide sequence ID" value="NZ_CADIKF010000001.1"/>
</dbReference>
<sequence length="80" mass="8735">MSFTPSLSLFIGLGVMAGAVSTLIAIAFHRIDTWLAQRSCDKALAARRARQAGEAQHAWEKRNDRYRAMAMGLAATKIAD</sequence>
<dbReference type="Proteomes" id="UP000494329">
    <property type="component" value="Unassembled WGS sequence"/>
</dbReference>
<keyword evidence="1" id="KW-1133">Transmembrane helix</keyword>
<protein>
    <submittedName>
        <fullName evidence="2">Uncharacterized protein</fullName>
    </submittedName>
</protein>
<keyword evidence="1" id="KW-0472">Membrane</keyword>
<evidence type="ECO:0000313" key="3">
    <source>
        <dbReference type="Proteomes" id="UP000494329"/>
    </source>
</evidence>
<feature type="transmembrane region" description="Helical" evidence="1">
    <location>
        <begin position="6"/>
        <end position="28"/>
    </location>
</feature>
<keyword evidence="3" id="KW-1185">Reference proteome</keyword>
<organism evidence="2 3">
    <name type="scientific">Paraburkholderia solisilvae</name>
    <dbReference type="NCBI Taxonomy" id="624376"/>
    <lineage>
        <taxon>Bacteria</taxon>
        <taxon>Pseudomonadati</taxon>
        <taxon>Pseudomonadota</taxon>
        <taxon>Betaproteobacteria</taxon>
        <taxon>Burkholderiales</taxon>
        <taxon>Burkholderiaceae</taxon>
        <taxon>Paraburkholderia</taxon>
    </lineage>
</organism>
<name>A0A6J5CW52_9BURK</name>
<gene>
    <name evidence="2" type="ORF">LMG29739_00170</name>
</gene>